<dbReference type="Pfam" id="PF00501">
    <property type="entry name" value="AMP-binding"/>
    <property type="match status" value="1"/>
</dbReference>
<comment type="similarity">
    <text evidence="1">Belongs to the ATP-dependent AMP-binding enzyme family.</text>
</comment>
<reference evidence="8 9" key="2">
    <citation type="submission" date="2019-01" db="EMBL/GenBank/DDBJ databases">
        <title>The decoding of complex shrimp genome reveals the adaptation for benthos swimmer, frequently molting mechanism and breeding impact on genome.</title>
        <authorList>
            <person name="Sun Y."/>
            <person name="Gao Y."/>
            <person name="Yu Y."/>
        </authorList>
    </citation>
    <scope>NUCLEOTIDE SEQUENCE [LARGE SCALE GENOMIC DNA]</scope>
    <source>
        <tissue evidence="8">Muscle</tissue>
    </source>
</reference>
<dbReference type="GO" id="GO:0090433">
    <property type="term" value="F:palmitoyl-CoA ligase activity"/>
    <property type="evidence" value="ECO:0007669"/>
    <property type="project" value="TreeGrafter"/>
</dbReference>
<dbReference type="GO" id="GO:0005524">
    <property type="term" value="F:ATP binding"/>
    <property type="evidence" value="ECO:0007669"/>
    <property type="project" value="UniProtKB-KW"/>
</dbReference>
<evidence type="ECO:0000256" key="1">
    <source>
        <dbReference type="ARBA" id="ARBA00006432"/>
    </source>
</evidence>
<evidence type="ECO:0000256" key="6">
    <source>
        <dbReference type="ARBA" id="ARBA00026121"/>
    </source>
</evidence>
<evidence type="ECO:0000313" key="8">
    <source>
        <dbReference type="EMBL" id="ROT72594.1"/>
    </source>
</evidence>
<evidence type="ECO:0000313" key="9">
    <source>
        <dbReference type="Proteomes" id="UP000283509"/>
    </source>
</evidence>
<keyword evidence="5" id="KW-0067">ATP-binding</keyword>
<reference evidence="8 9" key="1">
    <citation type="submission" date="2018-04" db="EMBL/GenBank/DDBJ databases">
        <authorList>
            <person name="Zhang X."/>
            <person name="Yuan J."/>
            <person name="Li F."/>
            <person name="Xiang J."/>
        </authorList>
    </citation>
    <scope>NUCLEOTIDE SEQUENCE [LARGE SCALE GENOMIC DNA]</scope>
    <source>
        <tissue evidence="8">Muscle</tissue>
    </source>
</reference>
<dbReference type="Proteomes" id="UP000283509">
    <property type="component" value="Unassembled WGS sequence"/>
</dbReference>
<dbReference type="InterPro" id="IPR042099">
    <property type="entry name" value="ANL_N_sf"/>
</dbReference>
<dbReference type="GO" id="GO:0030182">
    <property type="term" value="P:neuron differentiation"/>
    <property type="evidence" value="ECO:0007669"/>
    <property type="project" value="TreeGrafter"/>
</dbReference>
<dbReference type="Gene3D" id="3.40.50.12780">
    <property type="entry name" value="N-terminal domain of ligase-like"/>
    <property type="match status" value="1"/>
</dbReference>
<keyword evidence="4" id="KW-0443">Lipid metabolism</keyword>
<organism evidence="8 9">
    <name type="scientific">Penaeus vannamei</name>
    <name type="common">Whiteleg shrimp</name>
    <name type="synonym">Litopenaeus vannamei</name>
    <dbReference type="NCBI Taxonomy" id="6689"/>
    <lineage>
        <taxon>Eukaryota</taxon>
        <taxon>Metazoa</taxon>
        <taxon>Ecdysozoa</taxon>
        <taxon>Arthropoda</taxon>
        <taxon>Crustacea</taxon>
        <taxon>Multicrustacea</taxon>
        <taxon>Malacostraca</taxon>
        <taxon>Eumalacostraca</taxon>
        <taxon>Eucarida</taxon>
        <taxon>Decapoda</taxon>
        <taxon>Dendrobranchiata</taxon>
        <taxon>Penaeoidea</taxon>
        <taxon>Penaeidae</taxon>
        <taxon>Penaeus</taxon>
    </lineage>
</organism>
<keyword evidence="9" id="KW-1185">Reference proteome</keyword>
<dbReference type="InterPro" id="IPR000873">
    <property type="entry name" value="AMP-dep_synth/lig_dom"/>
</dbReference>
<dbReference type="EMBL" id="QCYY01002131">
    <property type="protein sequence ID" value="ROT72594.1"/>
    <property type="molecule type" value="Genomic_DNA"/>
</dbReference>
<dbReference type="AlphaFoldDB" id="A0A3R7M5K1"/>
<dbReference type="SUPFAM" id="SSF56801">
    <property type="entry name" value="Acetyl-CoA synthetase-like"/>
    <property type="match status" value="1"/>
</dbReference>
<dbReference type="PANTHER" id="PTHR43272">
    <property type="entry name" value="LONG-CHAIN-FATTY-ACID--COA LIGASE"/>
    <property type="match status" value="1"/>
</dbReference>
<accession>A0A3R7M5K1</accession>
<dbReference type="EC" id="6.2.1.3" evidence="6"/>
<protein>
    <recommendedName>
        <fullName evidence="6">long-chain-fatty-acid--CoA ligase</fullName>
        <ecNumber evidence="6">6.2.1.3</ecNumber>
    </recommendedName>
</protein>
<gene>
    <name evidence="8" type="ORF">C7M84_009018</name>
</gene>
<comment type="caution">
    <text evidence="8">The sequence shown here is derived from an EMBL/GenBank/DDBJ whole genome shotgun (WGS) entry which is preliminary data.</text>
</comment>
<evidence type="ECO:0000256" key="4">
    <source>
        <dbReference type="ARBA" id="ARBA00022832"/>
    </source>
</evidence>
<feature type="domain" description="AMP-dependent synthetase/ligase" evidence="7">
    <location>
        <begin position="20"/>
        <end position="431"/>
    </location>
</feature>
<sequence>MGTRELLARHRFVCVEKEKLTLGEYSFLTHGEVHDTVVSFSKGLTKIDTGNSGRIALFAETCVEWIMAAMGCLRQGSVVVTVYPTLALQEIVLALSEAEVSVIITSQSLLGRTAEVFQNYPGIKHVIVFEDQLVGLGTVPEVLKGVAVTPFKDVVEAGECLSLSLPQPTGSDVAVIMYTSGSVSSPKGVQLTHNNILSSVVSYIPMMDFRPNERFLAFLPLSHVMEFCCLIGHVWLNNLILFGSPMTLTSRSPKVMEGSLGDVQVAKPTYMNAVPLILDRVVMGVNQAVAEKGFLATKMFKAALALKRSQRTPAFVCEILDALVFKQIATQLGGNLRIIAVGGSPLCAETQVLMRALFGCVIQVGYGASETAACITATDGRDLRTGHCGAPCHGVQLGLLDWDECSYRITDKPFPRGEVIVAGPCVSKGYFKRPEDTQRVFIEIDGQHFFCTGDIAQIDDTGVVRIIDRKKDIVKLNDGEYIAVGRIEMKMKTNPFVDNIFVYVRPGSNRCICIVVANAGQVMKLGQELNLDLSFEDLCQTPEVVANVLQRLQAHGLELGLTKRELPVALYLTPSPWTPETGLVGPALKIRRKVVEAHFRDQIDAMYNNGPEKTR</sequence>
<name>A0A3R7M5K1_PENVA</name>
<dbReference type="GO" id="GO:0035336">
    <property type="term" value="P:long-chain fatty-acyl-CoA metabolic process"/>
    <property type="evidence" value="ECO:0007669"/>
    <property type="project" value="TreeGrafter"/>
</dbReference>
<proteinExistence type="inferred from homology"/>
<dbReference type="PANTHER" id="PTHR43272:SF83">
    <property type="entry name" value="ACYL-COA SYNTHETASE LONG-CHAIN, ISOFORM J"/>
    <property type="match status" value="1"/>
</dbReference>
<dbReference type="STRING" id="6689.A0A3R7M5K1"/>
<keyword evidence="3" id="KW-0547">Nucleotide-binding</keyword>
<dbReference type="OrthoDB" id="6366786at2759"/>
<dbReference type="GO" id="GO:0005783">
    <property type="term" value="C:endoplasmic reticulum"/>
    <property type="evidence" value="ECO:0007669"/>
    <property type="project" value="TreeGrafter"/>
</dbReference>
<keyword evidence="2 8" id="KW-0436">Ligase</keyword>
<keyword evidence="4" id="KW-0276">Fatty acid metabolism</keyword>
<evidence type="ECO:0000256" key="2">
    <source>
        <dbReference type="ARBA" id="ARBA00022598"/>
    </source>
</evidence>
<dbReference type="GO" id="GO:0005811">
    <property type="term" value="C:lipid droplet"/>
    <property type="evidence" value="ECO:0007669"/>
    <property type="project" value="TreeGrafter"/>
</dbReference>
<dbReference type="GO" id="GO:0005886">
    <property type="term" value="C:plasma membrane"/>
    <property type="evidence" value="ECO:0007669"/>
    <property type="project" value="TreeGrafter"/>
</dbReference>
<evidence type="ECO:0000256" key="3">
    <source>
        <dbReference type="ARBA" id="ARBA00022741"/>
    </source>
</evidence>
<evidence type="ECO:0000256" key="5">
    <source>
        <dbReference type="ARBA" id="ARBA00022840"/>
    </source>
</evidence>
<evidence type="ECO:0000259" key="7">
    <source>
        <dbReference type="Pfam" id="PF00501"/>
    </source>
</evidence>